<dbReference type="AlphaFoldDB" id="A0A3D9SA56"/>
<evidence type="ECO:0000259" key="4">
    <source>
        <dbReference type="SMART" id="SM00244"/>
    </source>
</evidence>
<dbReference type="PRINTS" id="PR00679">
    <property type="entry name" value="PROHIBITIN"/>
</dbReference>
<gene>
    <name evidence="5" type="ORF">A8990_11072</name>
</gene>
<dbReference type="OrthoDB" id="9812991at2"/>
<reference evidence="5 6" key="1">
    <citation type="submission" date="2018-08" db="EMBL/GenBank/DDBJ databases">
        <title>Genomic Encyclopedia of Type Strains, Phase III (KMG-III): the genomes of soil and plant-associated and newly described type strains.</title>
        <authorList>
            <person name="Whitman W."/>
        </authorList>
    </citation>
    <scope>NUCLEOTIDE SEQUENCE [LARGE SCALE GENOMIC DNA]</scope>
    <source>
        <strain evidence="5 6">CGMCC 1.10966</strain>
    </source>
</reference>
<dbReference type="SUPFAM" id="SSF117892">
    <property type="entry name" value="Band 7/SPFH domain"/>
    <property type="match status" value="1"/>
</dbReference>
<keyword evidence="3" id="KW-0812">Transmembrane</keyword>
<keyword evidence="1" id="KW-0175">Coiled coil</keyword>
<evidence type="ECO:0000313" key="5">
    <source>
        <dbReference type="EMBL" id="REE86463.1"/>
    </source>
</evidence>
<protein>
    <submittedName>
        <fullName evidence="5">SPFH domain-containing protein</fullName>
    </submittedName>
</protein>
<evidence type="ECO:0000256" key="3">
    <source>
        <dbReference type="SAM" id="Phobius"/>
    </source>
</evidence>
<dbReference type="PANTHER" id="PTHR23222:SF0">
    <property type="entry name" value="PROHIBITIN 1"/>
    <property type="match status" value="1"/>
</dbReference>
<sequence>MQVVEPNPRKARVNIRAYIWFAVLIVVGLIVAFNGFATVQYGNVGLYKTFGKLNDNILSPGIHMKIPFVQSIIQVNVQVTKAETDTSASSKDLQPVSTHVAVNYSVDKAAAYKLMNNVGGSFDSVIVNPAIQEIVKEVTARYPAEDLIAKRDIVAGEVREHLTTRLAKYNLIVADINIVNFKFSDAFNQSIEAKQVAQQQALKAENDLKRVQIEAKQKVAQAQADAESLKLKKQEVTPELIQLKQIEVQEMAVDKWDGRLPSVTGGATPFIDVNSLAGGSGSSRAVSVPGTSSEDQSAADDAAAATADGSNSSNSSSK</sequence>
<keyword evidence="6" id="KW-1185">Reference proteome</keyword>
<dbReference type="InterPro" id="IPR001107">
    <property type="entry name" value="Band_7"/>
</dbReference>
<dbReference type="InterPro" id="IPR036013">
    <property type="entry name" value="Band_7/SPFH_dom_sf"/>
</dbReference>
<dbReference type="Proteomes" id="UP000256304">
    <property type="component" value="Unassembled WGS sequence"/>
</dbReference>
<feature type="compositionally biased region" description="Low complexity" evidence="2">
    <location>
        <begin position="292"/>
        <end position="318"/>
    </location>
</feature>
<name>A0A3D9SA56_9BACL</name>
<dbReference type="SMART" id="SM00244">
    <property type="entry name" value="PHB"/>
    <property type="match status" value="1"/>
</dbReference>
<feature type="coiled-coil region" evidence="1">
    <location>
        <begin position="194"/>
        <end position="232"/>
    </location>
</feature>
<keyword evidence="3" id="KW-0472">Membrane</keyword>
<feature type="transmembrane region" description="Helical" evidence="3">
    <location>
        <begin position="17"/>
        <end position="37"/>
    </location>
</feature>
<dbReference type="Gene3D" id="3.30.479.30">
    <property type="entry name" value="Band 7 domain"/>
    <property type="match status" value="1"/>
</dbReference>
<accession>A0A3D9SA56</accession>
<keyword evidence="3" id="KW-1133">Transmembrane helix</keyword>
<comment type="caution">
    <text evidence="5">The sequence shown here is derived from an EMBL/GenBank/DDBJ whole genome shotgun (WGS) entry which is preliminary data.</text>
</comment>
<evidence type="ECO:0000256" key="2">
    <source>
        <dbReference type="SAM" id="MobiDB-lite"/>
    </source>
</evidence>
<dbReference type="Pfam" id="PF01145">
    <property type="entry name" value="Band_7"/>
    <property type="match status" value="1"/>
</dbReference>
<dbReference type="InterPro" id="IPR000163">
    <property type="entry name" value="Prohibitin"/>
</dbReference>
<dbReference type="CDD" id="cd03401">
    <property type="entry name" value="SPFH_prohibitin"/>
    <property type="match status" value="1"/>
</dbReference>
<dbReference type="EMBL" id="QTTN01000010">
    <property type="protein sequence ID" value="REE86463.1"/>
    <property type="molecule type" value="Genomic_DNA"/>
</dbReference>
<evidence type="ECO:0000313" key="6">
    <source>
        <dbReference type="Proteomes" id="UP000256304"/>
    </source>
</evidence>
<proteinExistence type="predicted"/>
<feature type="region of interest" description="Disordered" evidence="2">
    <location>
        <begin position="277"/>
        <end position="318"/>
    </location>
</feature>
<dbReference type="RefSeq" id="WP_116189033.1">
    <property type="nucleotide sequence ID" value="NZ_QTTN01000010.1"/>
</dbReference>
<evidence type="ECO:0000256" key="1">
    <source>
        <dbReference type="SAM" id="Coils"/>
    </source>
</evidence>
<organism evidence="5 6">
    <name type="scientific">Paenibacillus taihuensis</name>
    <dbReference type="NCBI Taxonomy" id="1156355"/>
    <lineage>
        <taxon>Bacteria</taxon>
        <taxon>Bacillati</taxon>
        <taxon>Bacillota</taxon>
        <taxon>Bacilli</taxon>
        <taxon>Bacillales</taxon>
        <taxon>Paenibacillaceae</taxon>
        <taxon>Paenibacillus</taxon>
    </lineage>
</organism>
<feature type="domain" description="Band 7" evidence="4">
    <location>
        <begin position="34"/>
        <end position="195"/>
    </location>
</feature>
<dbReference type="PANTHER" id="PTHR23222">
    <property type="entry name" value="PROHIBITIN"/>
    <property type="match status" value="1"/>
</dbReference>
<dbReference type="GO" id="GO:0016020">
    <property type="term" value="C:membrane"/>
    <property type="evidence" value="ECO:0007669"/>
    <property type="project" value="InterPro"/>
</dbReference>